<dbReference type="GO" id="GO:0008270">
    <property type="term" value="F:zinc ion binding"/>
    <property type="evidence" value="ECO:0007669"/>
    <property type="project" value="UniProtKB-KW"/>
</dbReference>
<evidence type="ECO:0000256" key="1">
    <source>
        <dbReference type="PROSITE-ProRule" id="PRU00042"/>
    </source>
</evidence>
<evidence type="ECO:0000259" key="3">
    <source>
        <dbReference type="PROSITE" id="PS50157"/>
    </source>
</evidence>
<feature type="compositionally biased region" description="Basic residues" evidence="2">
    <location>
        <begin position="281"/>
        <end position="304"/>
    </location>
</feature>
<keyword evidence="1" id="KW-0863">Zinc-finger</keyword>
<dbReference type="PROSITE" id="PS00028">
    <property type="entry name" value="ZINC_FINGER_C2H2_1"/>
    <property type="match status" value="1"/>
</dbReference>
<name>A0AAD1WVM5_PELCU</name>
<dbReference type="InterPro" id="IPR039946">
    <property type="entry name" value="ZN839"/>
</dbReference>
<dbReference type="PANTHER" id="PTHR16116:SF5">
    <property type="entry name" value="ZINC FINGER PROTEIN 839"/>
    <property type="match status" value="1"/>
</dbReference>
<dbReference type="PROSITE" id="PS50157">
    <property type="entry name" value="ZINC_FINGER_C2H2_2"/>
    <property type="match status" value="1"/>
</dbReference>
<keyword evidence="1" id="KW-0862">Zinc</keyword>
<dbReference type="Pfam" id="PF15961">
    <property type="entry name" value="DUF4764"/>
    <property type="match status" value="1"/>
</dbReference>
<feature type="region of interest" description="Disordered" evidence="2">
    <location>
        <begin position="102"/>
        <end position="121"/>
    </location>
</feature>
<feature type="region of interest" description="Disordered" evidence="2">
    <location>
        <begin position="372"/>
        <end position="466"/>
    </location>
</feature>
<feature type="region of interest" description="Disordered" evidence="2">
    <location>
        <begin position="584"/>
        <end position="617"/>
    </location>
</feature>
<dbReference type="InterPro" id="IPR031885">
    <property type="entry name" value="DUF4764"/>
</dbReference>
<dbReference type="EMBL" id="OW240924">
    <property type="protein sequence ID" value="CAH2328250.1"/>
    <property type="molecule type" value="Genomic_DNA"/>
</dbReference>
<evidence type="ECO:0000313" key="4">
    <source>
        <dbReference type="EMBL" id="CAH2328250.1"/>
    </source>
</evidence>
<dbReference type="Proteomes" id="UP001295444">
    <property type="component" value="Chromosome 13"/>
</dbReference>
<sequence length="897" mass="97416">MAARVVSCVCTSPSKMAAVGVGSGHAEAEVKSGVAEQCVPVSEVMMVEQGEGAGPPRQVLPQAVSEEVIRTITETNPVYYLQPDGSLVPGGPGVSWCPGGAQAAVSTAPEPPSEVKKPPSQQVRTVSQHVALRQGAASPVTRIIDQKDLKSIRIEVPGLQPKKNKIQIVGPLQLLQKSAVHGKMNTGTPNLLGAQVIRIKPQSEQEQEQFFLQTSDVASPIQLVQNSQLISEKSNNGDNTNTALSPGETVSEETFSAALTQTNPVIISASLVNYKSPDKKQKGKKSLKVKTRSGRISRPPKHKAKDYKFIKVGDLAQTHPSDSDDYSELNTEDEQEWTIGGLPLDSQNNPMKHTLFQCATCEKSYMGKGGLSRHYRLHPNHGQLPSLSHKDATTASGTSSGNAKCLSNEQPATTTEAEKRLCEDPQDPTVHNVPTSASIGCENNSNEKTPGLMGRPKPVGRRSVGRYRRPRKILRTNSPEQDALNKLKLKELLQQCENEDLKELLLPYVTNLFTVYEFLLLKVEYDHPKNPHFPSVYKEFEILHSDIKALAEDYFSNMDQSMKKDFDINDPKVAESLGILLEDSTVGSSSQPNNEQESSETKCSDDFEPPAKRQKIDVTEDAYTDLNSTNEAPSVTCDDEQNESLGNHLEEDESFLMTNTSNRIVLITGPVSHSEHQNDDLAKVLFQSNSTSVPYEITTGLTEVSQPQPDTELSSCSSTPHKVLEEPLTVTCQFGNFAVENIKMAEICPEVASGMLIPCQTQTPAFGQANSKPIMSGLSFASAVHSSSLHSGGIPEKGYAPNVPSDHSYMTYTDTVEIPLAQGGTVLLETSTLGGKCVLENSHEATSCDVNNGDQFVIIENAEEIATEEAGTLLVKTNDATGIHLESVEAFFQMEPK</sequence>
<reference evidence="4" key="1">
    <citation type="submission" date="2022-03" db="EMBL/GenBank/DDBJ databases">
        <authorList>
            <person name="Alioto T."/>
            <person name="Alioto T."/>
            <person name="Gomez Garrido J."/>
        </authorList>
    </citation>
    <scope>NUCLEOTIDE SEQUENCE</scope>
</reference>
<organism evidence="4 5">
    <name type="scientific">Pelobates cultripes</name>
    <name type="common">Western spadefoot toad</name>
    <dbReference type="NCBI Taxonomy" id="61616"/>
    <lineage>
        <taxon>Eukaryota</taxon>
        <taxon>Metazoa</taxon>
        <taxon>Chordata</taxon>
        <taxon>Craniata</taxon>
        <taxon>Vertebrata</taxon>
        <taxon>Euteleostomi</taxon>
        <taxon>Amphibia</taxon>
        <taxon>Batrachia</taxon>
        <taxon>Anura</taxon>
        <taxon>Pelobatoidea</taxon>
        <taxon>Pelobatidae</taxon>
        <taxon>Pelobates</taxon>
    </lineage>
</organism>
<dbReference type="AlphaFoldDB" id="A0AAD1WVM5"/>
<feature type="region of interest" description="Disordered" evidence="2">
    <location>
        <begin position="277"/>
        <end position="304"/>
    </location>
</feature>
<keyword evidence="5" id="KW-1185">Reference proteome</keyword>
<keyword evidence="1" id="KW-0479">Metal-binding</keyword>
<protein>
    <submittedName>
        <fullName evidence="4">Zinc finger 839</fullName>
    </submittedName>
</protein>
<feature type="compositionally biased region" description="Polar residues" evidence="2">
    <location>
        <begin position="393"/>
        <end position="415"/>
    </location>
</feature>
<dbReference type="PANTHER" id="PTHR16116">
    <property type="entry name" value="ZINC FINGER PROTEIN 839"/>
    <property type="match status" value="1"/>
</dbReference>
<dbReference type="InterPro" id="IPR013087">
    <property type="entry name" value="Znf_C2H2_type"/>
</dbReference>
<proteinExistence type="predicted"/>
<evidence type="ECO:0000313" key="5">
    <source>
        <dbReference type="Proteomes" id="UP001295444"/>
    </source>
</evidence>
<gene>
    <name evidence="4" type="ORF">PECUL_23A013513</name>
</gene>
<feature type="compositionally biased region" description="Polar residues" evidence="2">
    <location>
        <begin position="432"/>
        <end position="448"/>
    </location>
</feature>
<accession>A0AAD1WVM5</accession>
<evidence type="ECO:0000256" key="2">
    <source>
        <dbReference type="SAM" id="MobiDB-lite"/>
    </source>
</evidence>
<feature type="domain" description="C2H2-type" evidence="3">
    <location>
        <begin position="356"/>
        <end position="383"/>
    </location>
</feature>
<feature type="compositionally biased region" description="Basic and acidic residues" evidence="2">
    <location>
        <begin position="599"/>
        <end position="617"/>
    </location>
</feature>